<evidence type="ECO:0000313" key="3">
    <source>
        <dbReference type="Proteomes" id="UP000612899"/>
    </source>
</evidence>
<feature type="transmembrane region" description="Helical" evidence="1">
    <location>
        <begin position="51"/>
        <end position="77"/>
    </location>
</feature>
<organism evidence="2 3">
    <name type="scientific">Rhizocola hellebori</name>
    <dbReference type="NCBI Taxonomy" id="1392758"/>
    <lineage>
        <taxon>Bacteria</taxon>
        <taxon>Bacillati</taxon>
        <taxon>Actinomycetota</taxon>
        <taxon>Actinomycetes</taxon>
        <taxon>Micromonosporales</taxon>
        <taxon>Micromonosporaceae</taxon>
        <taxon>Rhizocola</taxon>
    </lineage>
</organism>
<proteinExistence type="predicted"/>
<dbReference type="EMBL" id="BONY01000004">
    <property type="protein sequence ID" value="GIH02780.1"/>
    <property type="molecule type" value="Genomic_DNA"/>
</dbReference>
<evidence type="ECO:0000256" key="1">
    <source>
        <dbReference type="SAM" id="Phobius"/>
    </source>
</evidence>
<comment type="caution">
    <text evidence="2">The sequence shown here is derived from an EMBL/GenBank/DDBJ whole genome shotgun (WGS) entry which is preliminary data.</text>
</comment>
<accession>A0A8J3Q3X3</accession>
<keyword evidence="1" id="KW-1133">Transmembrane helix</keyword>
<sequence>MKLDGLAATQDGAFSGRFFLVSYLPTSALALFVIVLVWAGAPSEKVNFAQAWTVAAALKPGQLVLLGLGLLLAALLLHPFQPLMVGILAGRWPSWLGPLARLSGRLQTRRYRRLAKRAELPDDPQQISDAQLQELGVAGATLRQRYPRADRIQATALGNALAAAWDAQRYGWDTATAWPRLYPILSEPVKILVNDDRNLMDTAARVSMTAAAASVLSGLLLARSGWWLLLTLVPLTLARLAYLAAVRAAVMSGQAIQVAFDLHRFDLMTALHLPMPDSDVQEHEIARAWCDWWRQGLAPQTGYQHPQ</sequence>
<dbReference type="AlphaFoldDB" id="A0A8J3Q3X3"/>
<keyword evidence="1" id="KW-0472">Membrane</keyword>
<name>A0A8J3Q3X3_9ACTN</name>
<dbReference type="RefSeq" id="WP_203906721.1">
    <property type="nucleotide sequence ID" value="NZ_BONY01000004.1"/>
</dbReference>
<keyword evidence="1" id="KW-0812">Transmembrane</keyword>
<evidence type="ECO:0000313" key="2">
    <source>
        <dbReference type="EMBL" id="GIH02780.1"/>
    </source>
</evidence>
<protein>
    <submittedName>
        <fullName evidence="2">Uncharacterized protein</fullName>
    </submittedName>
</protein>
<feature type="transmembrane region" description="Helical" evidence="1">
    <location>
        <begin position="20"/>
        <end position="39"/>
    </location>
</feature>
<reference evidence="2" key="1">
    <citation type="submission" date="2021-01" db="EMBL/GenBank/DDBJ databases">
        <title>Whole genome shotgun sequence of Rhizocola hellebori NBRC 109834.</title>
        <authorList>
            <person name="Komaki H."/>
            <person name="Tamura T."/>
        </authorList>
    </citation>
    <scope>NUCLEOTIDE SEQUENCE</scope>
    <source>
        <strain evidence="2">NBRC 109834</strain>
    </source>
</reference>
<keyword evidence="3" id="KW-1185">Reference proteome</keyword>
<dbReference type="Proteomes" id="UP000612899">
    <property type="component" value="Unassembled WGS sequence"/>
</dbReference>
<gene>
    <name evidence="2" type="ORF">Rhe02_08470</name>
</gene>
<feature type="transmembrane region" description="Helical" evidence="1">
    <location>
        <begin position="226"/>
        <end position="245"/>
    </location>
</feature>